<protein>
    <submittedName>
        <fullName evidence="2">Uncharacterized protein</fullName>
    </submittedName>
</protein>
<accession>A0ABW1XN95</accession>
<evidence type="ECO:0000256" key="1">
    <source>
        <dbReference type="SAM" id="Phobius"/>
    </source>
</evidence>
<sequence>MLVFSQLFASLGIGLLIGLLVGLSASPVVGMLVGAVTALLASLLGVKLPEKNGEQESLRQQQQRTLLTGMRAGMFGVACIAGLFTGMLIRTHNWLSPPAPTLLDYKMELLAAGLSEPDVNQLVKQRAGVPASSAAAKPAPTAQDSVLFGVSAELCEKLPPRRFATLQAAADYYRNVEQTKLAELTETLIRGTESEAQQRSLLTQMVDLICTDD</sequence>
<feature type="transmembrane region" description="Helical" evidence="1">
    <location>
        <begin position="7"/>
        <end position="25"/>
    </location>
</feature>
<dbReference type="RefSeq" id="WP_131257737.1">
    <property type="nucleotide sequence ID" value="NZ_JBHSUS010000001.1"/>
</dbReference>
<comment type="caution">
    <text evidence="2">The sequence shown here is derived from an EMBL/GenBank/DDBJ whole genome shotgun (WGS) entry which is preliminary data.</text>
</comment>
<reference evidence="3" key="1">
    <citation type="journal article" date="2019" name="Int. J. Syst. Evol. Microbiol.">
        <title>The Global Catalogue of Microorganisms (GCM) 10K type strain sequencing project: providing services to taxonomists for standard genome sequencing and annotation.</title>
        <authorList>
            <consortium name="The Broad Institute Genomics Platform"/>
            <consortium name="The Broad Institute Genome Sequencing Center for Infectious Disease"/>
            <person name="Wu L."/>
            <person name="Ma J."/>
        </authorList>
    </citation>
    <scope>NUCLEOTIDE SEQUENCE [LARGE SCALE GENOMIC DNA]</scope>
    <source>
        <strain evidence="3">CGMCC 1.16031</strain>
    </source>
</reference>
<evidence type="ECO:0000313" key="3">
    <source>
        <dbReference type="Proteomes" id="UP001596364"/>
    </source>
</evidence>
<feature type="transmembrane region" description="Helical" evidence="1">
    <location>
        <begin position="31"/>
        <end position="48"/>
    </location>
</feature>
<gene>
    <name evidence="2" type="ORF">ACFP85_15230</name>
</gene>
<evidence type="ECO:0000313" key="2">
    <source>
        <dbReference type="EMBL" id="MFC6441504.1"/>
    </source>
</evidence>
<name>A0ABW1XN95_9ALTE</name>
<organism evidence="2 3">
    <name type="scientific">Pseudobowmanella zhangzhouensis</name>
    <dbReference type="NCBI Taxonomy" id="1537679"/>
    <lineage>
        <taxon>Bacteria</taxon>
        <taxon>Pseudomonadati</taxon>
        <taxon>Pseudomonadota</taxon>
        <taxon>Gammaproteobacteria</taxon>
        <taxon>Alteromonadales</taxon>
        <taxon>Alteromonadaceae</taxon>
    </lineage>
</organism>
<dbReference type="EMBL" id="JBHSUS010000001">
    <property type="protein sequence ID" value="MFC6441504.1"/>
    <property type="molecule type" value="Genomic_DNA"/>
</dbReference>
<keyword evidence="1" id="KW-0472">Membrane</keyword>
<keyword evidence="1" id="KW-0812">Transmembrane</keyword>
<keyword evidence="3" id="KW-1185">Reference proteome</keyword>
<feature type="transmembrane region" description="Helical" evidence="1">
    <location>
        <begin position="69"/>
        <end position="89"/>
    </location>
</feature>
<dbReference type="Proteomes" id="UP001596364">
    <property type="component" value="Unassembled WGS sequence"/>
</dbReference>
<proteinExistence type="predicted"/>
<keyword evidence="1" id="KW-1133">Transmembrane helix</keyword>